<proteinExistence type="predicted"/>
<evidence type="ECO:0008006" key="3">
    <source>
        <dbReference type="Google" id="ProtNLM"/>
    </source>
</evidence>
<organism evidence="1 2">
    <name type="scientific">Trachymyrmex septentrionalis</name>
    <dbReference type="NCBI Taxonomy" id="34720"/>
    <lineage>
        <taxon>Eukaryota</taxon>
        <taxon>Metazoa</taxon>
        <taxon>Ecdysozoa</taxon>
        <taxon>Arthropoda</taxon>
        <taxon>Hexapoda</taxon>
        <taxon>Insecta</taxon>
        <taxon>Pterygota</taxon>
        <taxon>Neoptera</taxon>
        <taxon>Endopterygota</taxon>
        <taxon>Hymenoptera</taxon>
        <taxon>Apocrita</taxon>
        <taxon>Aculeata</taxon>
        <taxon>Formicoidea</taxon>
        <taxon>Formicidae</taxon>
        <taxon>Myrmicinae</taxon>
        <taxon>Trachymyrmex</taxon>
    </lineage>
</organism>
<accession>A0A151JSW9</accession>
<dbReference type="AlphaFoldDB" id="A0A151JSW9"/>
<keyword evidence="2" id="KW-1185">Reference proteome</keyword>
<dbReference type="EMBL" id="KQ982003">
    <property type="protein sequence ID" value="KYN30695.1"/>
    <property type="molecule type" value="Genomic_DNA"/>
</dbReference>
<gene>
    <name evidence="1" type="ORF">ALC56_14993</name>
</gene>
<evidence type="ECO:0000313" key="2">
    <source>
        <dbReference type="Proteomes" id="UP000078541"/>
    </source>
</evidence>
<evidence type="ECO:0000313" key="1">
    <source>
        <dbReference type="EMBL" id="KYN30695.1"/>
    </source>
</evidence>
<sequence>MSYLKAAKEFNVPKGKNLARLPIFTSSQEKQLIQYALAMESKFHGLTKRDLQCMTCQFARANNIIKANCTGTSFARVTESPILLILDDNNSHTRNIDVIDLALKHHVIILTILLHSNYSSHLIKHSCF</sequence>
<protein>
    <recommendedName>
        <fullName evidence="3">DDE-1 domain-containing protein</fullName>
    </recommendedName>
</protein>
<dbReference type="Proteomes" id="UP000078541">
    <property type="component" value="Unassembled WGS sequence"/>
</dbReference>
<reference evidence="1 2" key="1">
    <citation type="submission" date="2016-03" db="EMBL/GenBank/DDBJ databases">
        <title>Trachymyrmex septentrionalis WGS genome.</title>
        <authorList>
            <person name="Nygaard S."/>
            <person name="Hu H."/>
            <person name="Boomsma J."/>
            <person name="Zhang G."/>
        </authorList>
    </citation>
    <scope>NUCLEOTIDE SEQUENCE [LARGE SCALE GENOMIC DNA]</scope>
    <source>
        <strain evidence="1">Tsep2-gDNA-1</strain>
        <tissue evidence="1">Whole body</tissue>
    </source>
</reference>
<name>A0A151JSW9_9HYME</name>